<protein>
    <submittedName>
        <fullName evidence="1">Unnamed protein product</fullName>
    </submittedName>
</protein>
<reference evidence="1" key="1">
    <citation type="submission" date="2023-04" db="EMBL/GenBank/DDBJ databases">
        <title>Ambrosiozyma monospora NBRC 10751.</title>
        <authorList>
            <person name="Ichikawa N."/>
            <person name="Sato H."/>
            <person name="Tonouchi N."/>
        </authorList>
    </citation>
    <scope>NUCLEOTIDE SEQUENCE</scope>
    <source>
        <strain evidence="1">NBRC 10751</strain>
    </source>
</reference>
<sequence>MAGHRSTLKRQNKSYKAGHSSKRSIKAANKGKVEKASPNNKALKVQTKLDRKNQAKQLKQQKIQKTIQERQLFNNNVTERIVVVLPLTSNISKLDIVNKLLASVDEEQLQIKDDVVVQSIKVKRFKANLKIILPDMTNLIDILDATKIADFVIFGLSATEEVDPKFGEQIVRATEAQGIATTFGVIPDLISSYPKKNLQMDVLKSLTSFYNHFFPNNEKLFALEQQTESLNLLRTICQKFPKSITWRDSRGWLVADKLDWINGGASGSGSNIDGELAVEGVARGIGFNPNRLIHLPGFGDFQVARIEKIQVAAGKKTTDLEMADSESLIFEANAERETLDELMPIEEEMEEEEPMLDEDNGSWGGFGNAASGNVEIGQFNGKRPLPKGISEYQAKWLLDDELEDLINENGVVSENEDQDEDAMDFDQDEGMMDEEFDDGSKTMSTIETG</sequence>
<name>A0ACB5T733_AMBMO</name>
<evidence type="ECO:0000313" key="1">
    <source>
        <dbReference type="EMBL" id="GME82527.1"/>
    </source>
</evidence>
<accession>A0ACB5T733</accession>
<evidence type="ECO:0000313" key="2">
    <source>
        <dbReference type="Proteomes" id="UP001165064"/>
    </source>
</evidence>
<organism evidence="1 2">
    <name type="scientific">Ambrosiozyma monospora</name>
    <name type="common">Yeast</name>
    <name type="synonym">Endomycopsis monosporus</name>
    <dbReference type="NCBI Taxonomy" id="43982"/>
    <lineage>
        <taxon>Eukaryota</taxon>
        <taxon>Fungi</taxon>
        <taxon>Dikarya</taxon>
        <taxon>Ascomycota</taxon>
        <taxon>Saccharomycotina</taxon>
        <taxon>Pichiomycetes</taxon>
        <taxon>Pichiales</taxon>
        <taxon>Pichiaceae</taxon>
        <taxon>Ambrosiozyma</taxon>
    </lineage>
</organism>
<comment type="caution">
    <text evidence="1">The sequence shown here is derived from an EMBL/GenBank/DDBJ whole genome shotgun (WGS) entry which is preliminary data.</text>
</comment>
<proteinExistence type="predicted"/>
<keyword evidence="2" id="KW-1185">Reference proteome</keyword>
<dbReference type="EMBL" id="BSXS01004139">
    <property type="protein sequence ID" value="GME82527.1"/>
    <property type="molecule type" value="Genomic_DNA"/>
</dbReference>
<dbReference type="Proteomes" id="UP001165064">
    <property type="component" value="Unassembled WGS sequence"/>
</dbReference>
<gene>
    <name evidence="1" type="ORF">Amon02_000557500</name>
</gene>